<evidence type="ECO:0000313" key="1">
    <source>
        <dbReference type="Proteomes" id="UP000887565"/>
    </source>
</evidence>
<protein>
    <submittedName>
        <fullName evidence="2">Uncharacterized protein</fullName>
    </submittedName>
</protein>
<evidence type="ECO:0000313" key="2">
    <source>
        <dbReference type="WBParaSite" id="nRc.2.0.1.t40861-RA"/>
    </source>
</evidence>
<proteinExistence type="predicted"/>
<reference evidence="2" key="1">
    <citation type="submission" date="2022-11" db="UniProtKB">
        <authorList>
            <consortium name="WormBaseParasite"/>
        </authorList>
    </citation>
    <scope>IDENTIFICATION</scope>
</reference>
<sequence length="81" mass="8765">CLHFAANYFSEFDYLSFRPSGRTKRSAAGGPVQRKSNGKAKMYKTFDVQKLVSLTAPAADRILCGLNSANRASKTAPGPKP</sequence>
<keyword evidence="1" id="KW-1185">Reference proteome</keyword>
<accession>A0A915KQ38</accession>
<dbReference type="Proteomes" id="UP000887565">
    <property type="component" value="Unplaced"/>
</dbReference>
<dbReference type="AlphaFoldDB" id="A0A915KQ38"/>
<organism evidence="1 2">
    <name type="scientific">Romanomermis culicivorax</name>
    <name type="common">Nematode worm</name>
    <dbReference type="NCBI Taxonomy" id="13658"/>
    <lineage>
        <taxon>Eukaryota</taxon>
        <taxon>Metazoa</taxon>
        <taxon>Ecdysozoa</taxon>
        <taxon>Nematoda</taxon>
        <taxon>Enoplea</taxon>
        <taxon>Dorylaimia</taxon>
        <taxon>Mermithida</taxon>
        <taxon>Mermithoidea</taxon>
        <taxon>Mermithidae</taxon>
        <taxon>Romanomermis</taxon>
    </lineage>
</organism>
<name>A0A915KQ38_ROMCU</name>
<dbReference type="WBParaSite" id="nRc.2.0.1.t40861-RA">
    <property type="protein sequence ID" value="nRc.2.0.1.t40861-RA"/>
    <property type="gene ID" value="nRc.2.0.1.g40861"/>
</dbReference>